<keyword evidence="7 9" id="KW-0472">Membrane</keyword>
<dbReference type="PANTHER" id="PTHR33281">
    <property type="entry name" value="UPF0187 PROTEIN YNEE"/>
    <property type="match status" value="1"/>
</dbReference>
<evidence type="ECO:0000256" key="5">
    <source>
        <dbReference type="ARBA" id="ARBA00022989"/>
    </source>
</evidence>
<keyword evidence="11" id="KW-1185">Reference proteome</keyword>
<organism evidence="10 11">
    <name type="scientific">Hohenbuehelia grisea</name>
    <dbReference type="NCBI Taxonomy" id="104357"/>
    <lineage>
        <taxon>Eukaryota</taxon>
        <taxon>Fungi</taxon>
        <taxon>Dikarya</taxon>
        <taxon>Basidiomycota</taxon>
        <taxon>Agaricomycotina</taxon>
        <taxon>Agaricomycetes</taxon>
        <taxon>Agaricomycetidae</taxon>
        <taxon>Agaricales</taxon>
        <taxon>Pleurotineae</taxon>
        <taxon>Pleurotaceae</taxon>
        <taxon>Hohenbuehelia</taxon>
    </lineage>
</organism>
<feature type="region of interest" description="Disordered" evidence="8">
    <location>
        <begin position="503"/>
        <end position="525"/>
    </location>
</feature>
<feature type="transmembrane region" description="Helical" evidence="9">
    <location>
        <begin position="24"/>
        <end position="42"/>
    </location>
</feature>
<dbReference type="EMBL" id="JASNQZ010000004">
    <property type="protein sequence ID" value="KAL0958212.1"/>
    <property type="molecule type" value="Genomic_DNA"/>
</dbReference>
<keyword evidence="3" id="KW-1003">Cell membrane</keyword>
<keyword evidence="6" id="KW-0406">Ion transport</keyword>
<dbReference type="InterPro" id="IPR044669">
    <property type="entry name" value="YneE/VCCN1/2-like"/>
</dbReference>
<accession>A0ABR3JR02</accession>
<sequence>MVANNPLFRKWTLKKFNATVINDIWPEVLFFTLVATMVYLVSTLTTRDLGISTTLLTVLGTVLGLVISFRTSSAYERYQDGRKMWTNITISSRNLAQLIWIHVPSERPQHTSRTMLENVIEKKTMVNLVQAFSVAVKHYLRGEAGVYFQDLYPLICFLPRYASMTSGARTTADVLPLWRESAEDGHLSTHEHPHQNVRDVAGGGKIQKTSSLPDPSHANDLGSGKSDDEKSNASWYRSFGQRSGRSKRNRFDPEAALPEVQCERPLKPARSPPQSSLYDYIPLLRLFKWIFRKLARRAAALADDDNGRNLLGKKMGPPEIESNVPLEICLYLSSYSAFVMKNSLVQPAIATALTNNIMALQDTMQNLERIRNTPLPFAYQAHLRMSLWCVASCPTMFVLEANLYLDQALSLLPSRQLCVVLPYGYELTTLGPCSSKSTPRSRSLRSLGPPLLHSFSWASLRLDRKSRTRSTTMLTILTWITSVLPSSANCTKSLLTLPLSRTLSSSAPGTSLSPPRTAALRKRSPRTVHRSIKHLSSTTCSPASQAFAALFCRAGVMSIA</sequence>
<evidence type="ECO:0000256" key="8">
    <source>
        <dbReference type="SAM" id="MobiDB-lite"/>
    </source>
</evidence>
<comment type="subcellular location">
    <subcellularLocation>
        <location evidence="1">Cell membrane</location>
        <topology evidence="1">Multi-pass membrane protein</topology>
    </subcellularLocation>
</comment>
<dbReference type="PANTHER" id="PTHR33281:SF19">
    <property type="entry name" value="VOLTAGE-DEPENDENT ANION CHANNEL-FORMING PROTEIN YNEE"/>
    <property type="match status" value="1"/>
</dbReference>
<evidence type="ECO:0000256" key="2">
    <source>
        <dbReference type="ARBA" id="ARBA00022448"/>
    </source>
</evidence>
<reference evidence="11" key="1">
    <citation type="submission" date="2024-06" db="EMBL/GenBank/DDBJ databases">
        <title>Multi-omics analyses provide insights into the biosynthesis of the anticancer antibiotic pleurotin in Hohenbuehelia grisea.</title>
        <authorList>
            <person name="Weaver J.A."/>
            <person name="Alberti F."/>
        </authorList>
    </citation>
    <scope>NUCLEOTIDE SEQUENCE [LARGE SCALE GENOMIC DNA]</scope>
    <source>
        <strain evidence="11">T-177</strain>
    </source>
</reference>
<evidence type="ECO:0000256" key="1">
    <source>
        <dbReference type="ARBA" id="ARBA00004651"/>
    </source>
</evidence>
<gene>
    <name evidence="10" type="ORF">HGRIS_000372</name>
</gene>
<protein>
    <submittedName>
        <fullName evidence="10">Uncharacterized protein</fullName>
    </submittedName>
</protein>
<evidence type="ECO:0000256" key="7">
    <source>
        <dbReference type="ARBA" id="ARBA00023136"/>
    </source>
</evidence>
<dbReference type="Pfam" id="PF25539">
    <property type="entry name" value="Bestrophin_2"/>
    <property type="match status" value="2"/>
</dbReference>
<evidence type="ECO:0000256" key="9">
    <source>
        <dbReference type="SAM" id="Phobius"/>
    </source>
</evidence>
<comment type="caution">
    <text evidence="10">The sequence shown here is derived from an EMBL/GenBank/DDBJ whole genome shotgun (WGS) entry which is preliminary data.</text>
</comment>
<name>A0ABR3JR02_9AGAR</name>
<evidence type="ECO:0000313" key="10">
    <source>
        <dbReference type="EMBL" id="KAL0958212.1"/>
    </source>
</evidence>
<proteinExistence type="predicted"/>
<feature type="region of interest" description="Disordered" evidence="8">
    <location>
        <begin position="185"/>
        <end position="256"/>
    </location>
</feature>
<feature type="compositionally biased region" description="Polar residues" evidence="8">
    <location>
        <begin position="232"/>
        <end position="243"/>
    </location>
</feature>
<evidence type="ECO:0000256" key="3">
    <source>
        <dbReference type="ARBA" id="ARBA00022475"/>
    </source>
</evidence>
<feature type="transmembrane region" description="Helical" evidence="9">
    <location>
        <begin position="49"/>
        <end position="69"/>
    </location>
</feature>
<dbReference type="Proteomes" id="UP001556367">
    <property type="component" value="Unassembled WGS sequence"/>
</dbReference>
<evidence type="ECO:0000256" key="4">
    <source>
        <dbReference type="ARBA" id="ARBA00022692"/>
    </source>
</evidence>
<evidence type="ECO:0000313" key="11">
    <source>
        <dbReference type="Proteomes" id="UP001556367"/>
    </source>
</evidence>
<evidence type="ECO:0000256" key="6">
    <source>
        <dbReference type="ARBA" id="ARBA00023065"/>
    </source>
</evidence>
<feature type="compositionally biased region" description="Basic and acidic residues" evidence="8">
    <location>
        <begin position="185"/>
        <end position="197"/>
    </location>
</feature>
<keyword evidence="4 9" id="KW-0812">Transmembrane</keyword>
<keyword evidence="5 9" id="KW-1133">Transmembrane helix</keyword>
<keyword evidence="2" id="KW-0813">Transport</keyword>